<dbReference type="AlphaFoldDB" id="A0A0M8ZY96"/>
<protein>
    <submittedName>
        <fullName evidence="2">Uncharacterized protein</fullName>
    </submittedName>
</protein>
<keyword evidence="3" id="KW-1185">Reference proteome</keyword>
<accession>A0A0M8ZY96</accession>
<name>A0A0M8ZY96_9HYME</name>
<feature type="region of interest" description="Disordered" evidence="1">
    <location>
        <begin position="47"/>
        <end position="69"/>
    </location>
</feature>
<evidence type="ECO:0000313" key="2">
    <source>
        <dbReference type="EMBL" id="KOX72053.1"/>
    </source>
</evidence>
<feature type="region of interest" description="Disordered" evidence="1">
    <location>
        <begin position="74"/>
        <end position="93"/>
    </location>
</feature>
<feature type="compositionally biased region" description="Low complexity" evidence="1">
    <location>
        <begin position="74"/>
        <end position="90"/>
    </location>
</feature>
<proteinExistence type="predicted"/>
<evidence type="ECO:0000256" key="1">
    <source>
        <dbReference type="SAM" id="MobiDB-lite"/>
    </source>
</evidence>
<dbReference type="Proteomes" id="UP000053105">
    <property type="component" value="Unassembled WGS sequence"/>
</dbReference>
<evidence type="ECO:0000313" key="3">
    <source>
        <dbReference type="Proteomes" id="UP000053105"/>
    </source>
</evidence>
<dbReference type="EMBL" id="KQ435824">
    <property type="protein sequence ID" value="KOX72053.1"/>
    <property type="molecule type" value="Genomic_DNA"/>
</dbReference>
<sequence length="143" mass="16494">MTNAINKFKYVAVPFEIPRKRGFGRVQRSENEKEKEPRWWRTAMEERRKRGICTPGTKQSVPPHLAIPASNASSRLPLAASPPSELDSPSTRYTVLPTGRGIYGQRRNTASTIYAQLWIATGHNFEPEERRCRRKSFYERTET</sequence>
<reference evidence="2 3" key="1">
    <citation type="submission" date="2015-07" db="EMBL/GenBank/DDBJ databases">
        <title>The genome of Melipona quadrifasciata.</title>
        <authorList>
            <person name="Pan H."/>
            <person name="Kapheim K."/>
        </authorList>
    </citation>
    <scope>NUCLEOTIDE SEQUENCE [LARGE SCALE GENOMIC DNA]</scope>
    <source>
        <strain evidence="2">0111107301</strain>
        <tissue evidence="2">Whole body</tissue>
    </source>
</reference>
<gene>
    <name evidence="2" type="ORF">WN51_00914</name>
</gene>
<organism evidence="2 3">
    <name type="scientific">Melipona quadrifasciata</name>
    <dbReference type="NCBI Taxonomy" id="166423"/>
    <lineage>
        <taxon>Eukaryota</taxon>
        <taxon>Metazoa</taxon>
        <taxon>Ecdysozoa</taxon>
        <taxon>Arthropoda</taxon>
        <taxon>Hexapoda</taxon>
        <taxon>Insecta</taxon>
        <taxon>Pterygota</taxon>
        <taxon>Neoptera</taxon>
        <taxon>Endopterygota</taxon>
        <taxon>Hymenoptera</taxon>
        <taxon>Apocrita</taxon>
        <taxon>Aculeata</taxon>
        <taxon>Apoidea</taxon>
        <taxon>Anthophila</taxon>
        <taxon>Apidae</taxon>
        <taxon>Melipona</taxon>
    </lineage>
</organism>